<dbReference type="GO" id="GO:0004190">
    <property type="term" value="F:aspartic-type endopeptidase activity"/>
    <property type="evidence" value="ECO:0007669"/>
    <property type="project" value="InterPro"/>
</dbReference>
<keyword evidence="1" id="KW-0378">Hydrolase</keyword>
<dbReference type="InterPro" id="IPR011969">
    <property type="entry name" value="Clan_AA_Asp_peptidase_C"/>
</dbReference>
<dbReference type="InterPro" id="IPR034122">
    <property type="entry name" value="Retropepsin-like_bacterial"/>
</dbReference>
<keyword evidence="2" id="KW-1185">Reference proteome</keyword>
<evidence type="ECO:0000313" key="2">
    <source>
        <dbReference type="Proteomes" id="UP000223606"/>
    </source>
</evidence>
<gene>
    <name evidence="1" type="ORF">HDIA_0671</name>
</gene>
<accession>A0A2C9D1L6</accession>
<proteinExistence type="predicted"/>
<dbReference type="PROSITE" id="PS00141">
    <property type="entry name" value="ASP_PROTEASE"/>
    <property type="match status" value="1"/>
</dbReference>
<evidence type="ECO:0000313" key="1">
    <source>
        <dbReference type="EMBL" id="SON54212.1"/>
    </source>
</evidence>
<reference evidence="2" key="1">
    <citation type="submission" date="2017-09" db="EMBL/GenBank/DDBJ databases">
        <title>Genome sequence of Nannocystis excedens DSM 71.</title>
        <authorList>
            <person name="Blom J."/>
        </authorList>
    </citation>
    <scope>NUCLEOTIDE SEQUENCE [LARGE SCALE GENOMIC DNA]</scope>
    <source>
        <strain evidence="2">type strain: E19</strain>
    </source>
</reference>
<organism evidence="1 2">
    <name type="scientific">Hartmannibacter diazotrophicus</name>
    <dbReference type="NCBI Taxonomy" id="1482074"/>
    <lineage>
        <taxon>Bacteria</taxon>
        <taxon>Pseudomonadati</taxon>
        <taxon>Pseudomonadota</taxon>
        <taxon>Alphaproteobacteria</taxon>
        <taxon>Hyphomicrobiales</taxon>
        <taxon>Pleomorphomonadaceae</taxon>
        <taxon>Hartmannibacter</taxon>
    </lineage>
</organism>
<dbReference type="KEGG" id="hdi:HDIA_0671"/>
<dbReference type="OrthoDB" id="7595324at2"/>
<dbReference type="Proteomes" id="UP000223606">
    <property type="component" value="Chromosome 1"/>
</dbReference>
<name>A0A2C9D1L6_9HYPH</name>
<dbReference type="RefSeq" id="WP_157775195.1">
    <property type="nucleotide sequence ID" value="NZ_LT960614.1"/>
</dbReference>
<dbReference type="GO" id="GO:0006508">
    <property type="term" value="P:proteolysis"/>
    <property type="evidence" value="ECO:0007669"/>
    <property type="project" value="UniProtKB-KW"/>
</dbReference>
<sequence>MARLVFAVLCLLTVVAWMVPDLEQLGARDDLAVVATATVASPDDAALPRLGGHEVLVPSDPRGHFVMSMMLNSTPTRMLADTGATVVALRESDARRVGIFVGRNDYRQPINTANGQAFGAPVRIASMRIDAIELNDVEAIVMPDESLQTNLLGMSFLSRLERFEISGGQLVLAD</sequence>
<dbReference type="Gene3D" id="2.40.70.10">
    <property type="entry name" value="Acid Proteases"/>
    <property type="match status" value="1"/>
</dbReference>
<protein>
    <submittedName>
        <fullName evidence="1">Clan AA aspartic protease</fullName>
    </submittedName>
</protein>
<dbReference type="SUPFAM" id="SSF50630">
    <property type="entry name" value="Acid proteases"/>
    <property type="match status" value="1"/>
</dbReference>
<dbReference type="AlphaFoldDB" id="A0A2C9D1L6"/>
<dbReference type="NCBIfam" id="TIGR02281">
    <property type="entry name" value="clan_AA_DTGA"/>
    <property type="match status" value="1"/>
</dbReference>
<dbReference type="InterPro" id="IPR001969">
    <property type="entry name" value="Aspartic_peptidase_AS"/>
</dbReference>
<dbReference type="EMBL" id="LT960614">
    <property type="protein sequence ID" value="SON54212.1"/>
    <property type="molecule type" value="Genomic_DNA"/>
</dbReference>
<dbReference type="InterPro" id="IPR021109">
    <property type="entry name" value="Peptidase_aspartic_dom_sf"/>
</dbReference>
<dbReference type="CDD" id="cd05483">
    <property type="entry name" value="retropepsin_like_bacteria"/>
    <property type="match status" value="1"/>
</dbReference>
<dbReference type="Pfam" id="PF13975">
    <property type="entry name" value="gag-asp_proteas"/>
    <property type="match status" value="1"/>
</dbReference>
<keyword evidence="1" id="KW-0645">Protease</keyword>